<feature type="domain" description="Metallo-beta-lactamase" evidence="1">
    <location>
        <begin position="32"/>
        <end position="219"/>
    </location>
</feature>
<comment type="caution">
    <text evidence="2">The sequence shown here is derived from an EMBL/GenBank/DDBJ whole genome shotgun (WGS) entry which is preliminary data.</text>
</comment>
<evidence type="ECO:0000313" key="2">
    <source>
        <dbReference type="EMBL" id="PWR12837.1"/>
    </source>
</evidence>
<dbReference type="CDD" id="cd07739">
    <property type="entry name" value="metallo-hydrolase-like_MBL-fold"/>
    <property type="match status" value="1"/>
</dbReference>
<dbReference type="Proteomes" id="UP000245410">
    <property type="component" value="Unassembled WGS sequence"/>
</dbReference>
<keyword evidence="2" id="KW-0378">Hydrolase</keyword>
<dbReference type="PANTHER" id="PTHR42951:SF14">
    <property type="entry name" value="METALLO-BETA-LACTAMASE SUPERFAMILY PROTEIN"/>
    <property type="match status" value="1"/>
</dbReference>
<dbReference type="SMART" id="SM00849">
    <property type="entry name" value="Lactamase_B"/>
    <property type="match status" value="1"/>
</dbReference>
<dbReference type="PANTHER" id="PTHR42951">
    <property type="entry name" value="METALLO-BETA-LACTAMASE DOMAIN-CONTAINING"/>
    <property type="match status" value="1"/>
</dbReference>
<evidence type="ECO:0000313" key="3">
    <source>
        <dbReference type="Proteomes" id="UP000245410"/>
    </source>
</evidence>
<sequence>MASLAWSTYVAPAKPVVSTDLPPGESREMWSPTSSTLIYGDHDAVLVDALLTLDEGRALADWISASGRNLTTIYITHAHGDHFFGAAAVLERFPGARMVAPSSVVEKMHDQLGKQWFDGVWRKGFPDQIAERPPVAEPLAGDTIDLEGEQLVAVPTGHTDTDDTTVLHVPSIGLVVAGDVVYNDVHPHLGEAGHDGIQNWRAALRTVNSLRPCTVIAGHKREGADDDPNTVEETRDYLQEVEAAARRTGSAEELYAAIIERYPDRINRAVAWKSAHALKGRLS</sequence>
<dbReference type="InterPro" id="IPR001279">
    <property type="entry name" value="Metallo-B-lactamas"/>
</dbReference>
<dbReference type="Gene3D" id="3.60.15.10">
    <property type="entry name" value="Ribonuclease Z/Hydroxyacylglutathione hydrolase-like"/>
    <property type="match status" value="1"/>
</dbReference>
<evidence type="ECO:0000259" key="1">
    <source>
        <dbReference type="SMART" id="SM00849"/>
    </source>
</evidence>
<name>A0A317DDU7_9ACTN</name>
<dbReference type="InterPro" id="IPR050855">
    <property type="entry name" value="NDM-1-like"/>
</dbReference>
<dbReference type="GO" id="GO:0016787">
    <property type="term" value="F:hydrolase activity"/>
    <property type="evidence" value="ECO:0007669"/>
    <property type="project" value="UniProtKB-KW"/>
</dbReference>
<keyword evidence="3" id="KW-1185">Reference proteome</keyword>
<dbReference type="RefSeq" id="WP_109815758.1">
    <property type="nucleotide sequence ID" value="NZ_QGKR01000092.1"/>
</dbReference>
<dbReference type="InterPro" id="IPR036866">
    <property type="entry name" value="RibonucZ/Hydroxyglut_hydro"/>
</dbReference>
<dbReference type="Pfam" id="PF00753">
    <property type="entry name" value="Lactamase_B"/>
    <property type="match status" value="1"/>
</dbReference>
<dbReference type="EMBL" id="QGKR01000092">
    <property type="protein sequence ID" value="PWR12837.1"/>
    <property type="molecule type" value="Genomic_DNA"/>
</dbReference>
<dbReference type="SUPFAM" id="SSF56281">
    <property type="entry name" value="Metallo-hydrolase/oxidoreductase"/>
    <property type="match status" value="1"/>
</dbReference>
<dbReference type="OrthoDB" id="2273115at2"/>
<dbReference type="AlphaFoldDB" id="A0A317DDU7"/>
<accession>A0A317DDU7</accession>
<gene>
    <name evidence="2" type="ORF">DKT68_02180</name>
</gene>
<protein>
    <submittedName>
        <fullName evidence="2">MBL fold metallo-hydrolase</fullName>
    </submittedName>
</protein>
<organism evidence="2 3">
    <name type="scientific">Micromonospora acroterricola</name>
    <dbReference type="NCBI Taxonomy" id="2202421"/>
    <lineage>
        <taxon>Bacteria</taxon>
        <taxon>Bacillati</taxon>
        <taxon>Actinomycetota</taxon>
        <taxon>Actinomycetes</taxon>
        <taxon>Micromonosporales</taxon>
        <taxon>Micromonosporaceae</taxon>
        <taxon>Micromonospora</taxon>
    </lineage>
</organism>
<proteinExistence type="predicted"/>
<reference evidence="2 3" key="1">
    <citation type="submission" date="2018-05" db="EMBL/GenBank/DDBJ databases">
        <title>Micromonospora atacamensis sp. nov., a novel actinobacteria isolated from high altitude Atacama Desert soil.</title>
        <authorList>
            <person name="Carro L."/>
            <person name="Golinska P."/>
            <person name="Klenk H.-P."/>
            <person name="Goodfellow M."/>
        </authorList>
    </citation>
    <scope>NUCLEOTIDE SEQUENCE [LARGE SCALE GENOMIC DNA]</scope>
    <source>
        <strain evidence="2 3">5R2A7</strain>
    </source>
</reference>